<dbReference type="OrthoDB" id="47007at2759"/>
<dbReference type="PANTHER" id="PTHR24321">
    <property type="entry name" value="DEHYDROGENASES, SHORT CHAIN"/>
    <property type="match status" value="1"/>
</dbReference>
<keyword evidence="2" id="KW-0521">NADP</keyword>
<dbReference type="FunFam" id="3.40.50.720:FF:000084">
    <property type="entry name" value="Short-chain dehydrogenase reductase"/>
    <property type="match status" value="1"/>
</dbReference>
<evidence type="ECO:0000313" key="5">
    <source>
        <dbReference type="Proteomes" id="UP000053411"/>
    </source>
</evidence>
<dbReference type="PRINTS" id="PR00080">
    <property type="entry name" value="SDRFAMILY"/>
</dbReference>
<dbReference type="PANTHER" id="PTHR24321:SF8">
    <property type="entry name" value="ESTRADIOL 17-BETA-DEHYDROGENASE 8-RELATED"/>
    <property type="match status" value="1"/>
</dbReference>
<dbReference type="InterPro" id="IPR036291">
    <property type="entry name" value="NAD(P)-bd_dom_sf"/>
</dbReference>
<dbReference type="Proteomes" id="UP000053411">
    <property type="component" value="Unassembled WGS sequence"/>
</dbReference>
<evidence type="ECO:0000256" key="3">
    <source>
        <dbReference type="ARBA" id="ARBA00023002"/>
    </source>
</evidence>
<dbReference type="PROSITE" id="PS00061">
    <property type="entry name" value="ADH_SHORT"/>
    <property type="match status" value="1"/>
</dbReference>
<reference evidence="4 5" key="1">
    <citation type="submission" date="2015-01" db="EMBL/GenBank/DDBJ databases">
        <title>The Genome Sequence of Fonsecaea multimorphosa CBS 102226.</title>
        <authorList>
            <consortium name="The Broad Institute Genomics Platform"/>
            <person name="Cuomo C."/>
            <person name="de Hoog S."/>
            <person name="Gorbushina A."/>
            <person name="Stielow B."/>
            <person name="Teixiera M."/>
            <person name="Abouelleil A."/>
            <person name="Chapman S.B."/>
            <person name="Priest M."/>
            <person name="Young S.K."/>
            <person name="Wortman J."/>
            <person name="Nusbaum C."/>
            <person name="Birren B."/>
        </authorList>
    </citation>
    <scope>NUCLEOTIDE SEQUENCE [LARGE SCALE GENOMIC DNA]</scope>
    <source>
        <strain evidence="4 5">CBS 102226</strain>
    </source>
</reference>
<evidence type="ECO:0000256" key="2">
    <source>
        <dbReference type="ARBA" id="ARBA00022857"/>
    </source>
</evidence>
<dbReference type="SUPFAM" id="SSF51735">
    <property type="entry name" value="NAD(P)-binding Rossmann-fold domains"/>
    <property type="match status" value="1"/>
</dbReference>
<accession>A0A0D2H3S4</accession>
<dbReference type="GO" id="GO:0016491">
    <property type="term" value="F:oxidoreductase activity"/>
    <property type="evidence" value="ECO:0007669"/>
    <property type="project" value="UniProtKB-KW"/>
</dbReference>
<evidence type="ECO:0000313" key="4">
    <source>
        <dbReference type="EMBL" id="KIX96490.1"/>
    </source>
</evidence>
<dbReference type="AlphaFoldDB" id="A0A0D2H3S4"/>
<dbReference type="Pfam" id="PF13561">
    <property type="entry name" value="adh_short_C2"/>
    <property type="match status" value="1"/>
</dbReference>
<dbReference type="InterPro" id="IPR002347">
    <property type="entry name" value="SDR_fam"/>
</dbReference>
<protein>
    <submittedName>
        <fullName evidence="4">Uncharacterized protein</fullName>
    </submittedName>
</protein>
<comment type="similarity">
    <text evidence="1">Belongs to the short-chain dehydrogenases/reductases (SDR) family.</text>
</comment>
<dbReference type="Gene3D" id="3.40.50.720">
    <property type="entry name" value="NAD(P)-binding Rossmann-like Domain"/>
    <property type="match status" value="1"/>
</dbReference>
<name>A0A0D2H3S4_9EURO</name>
<dbReference type="EMBL" id="KN848077">
    <property type="protein sequence ID" value="KIX96490.1"/>
    <property type="molecule type" value="Genomic_DNA"/>
</dbReference>
<proteinExistence type="inferred from homology"/>
<dbReference type="CDD" id="cd05233">
    <property type="entry name" value="SDR_c"/>
    <property type="match status" value="1"/>
</dbReference>
<keyword evidence="3" id="KW-0560">Oxidoreductase</keyword>
<evidence type="ECO:0000256" key="1">
    <source>
        <dbReference type="ARBA" id="ARBA00006484"/>
    </source>
</evidence>
<gene>
    <name evidence="4" type="ORF">Z520_07756</name>
</gene>
<sequence length="290" mass="30314">MVHEFPGRFQGKVVAITGGASGVGAALTRRYVAEGAKVLIADLCDVERGQKFADEFPKSTVLFHQCDIGDPAQAAGLVTAAINQLGDLDIVHNNASAFAWGAIPDMDPESWTRVFKVGVDGPFHICRAAISHMRNQEGKKQRGAIINTLSTSGLIGDKGLGAYCAAKAALANLTRAMGIDHAPEGIRVNGVAPGWINTPMSAALSATPAVHELVAGSTPMHRPAEPEEIAAVAMFLASEDASFVTGAGMKVHEPQATWRSNIGGPPSMECRWWSSGFKSNAVTGPGTSGE</sequence>
<keyword evidence="5" id="KW-1185">Reference proteome</keyword>
<dbReference type="VEuPathDB" id="FungiDB:Z520_07756"/>
<organism evidence="4 5">
    <name type="scientific">Fonsecaea multimorphosa CBS 102226</name>
    <dbReference type="NCBI Taxonomy" id="1442371"/>
    <lineage>
        <taxon>Eukaryota</taxon>
        <taxon>Fungi</taxon>
        <taxon>Dikarya</taxon>
        <taxon>Ascomycota</taxon>
        <taxon>Pezizomycotina</taxon>
        <taxon>Eurotiomycetes</taxon>
        <taxon>Chaetothyriomycetidae</taxon>
        <taxon>Chaetothyriales</taxon>
        <taxon>Herpotrichiellaceae</taxon>
        <taxon>Fonsecaea</taxon>
    </lineage>
</organism>
<dbReference type="STRING" id="1442371.A0A0D2H3S4"/>
<dbReference type="GeneID" id="27713502"/>
<dbReference type="InterPro" id="IPR020904">
    <property type="entry name" value="Sc_DH/Rdtase_CS"/>
</dbReference>
<dbReference type="PRINTS" id="PR00081">
    <property type="entry name" value="GDHRDH"/>
</dbReference>
<dbReference type="RefSeq" id="XP_016630613.1">
    <property type="nucleotide sequence ID" value="XM_016778253.1"/>
</dbReference>